<gene>
    <name evidence="1" type="ORF">Taro_003131</name>
</gene>
<dbReference type="Proteomes" id="UP000652761">
    <property type="component" value="Unassembled WGS sequence"/>
</dbReference>
<dbReference type="AlphaFoldDB" id="A0A843TMV5"/>
<reference evidence="1" key="1">
    <citation type="submission" date="2017-07" db="EMBL/GenBank/DDBJ databases">
        <title>Taro Niue Genome Assembly and Annotation.</title>
        <authorList>
            <person name="Atibalentja N."/>
            <person name="Keating K."/>
            <person name="Fields C.J."/>
        </authorList>
    </citation>
    <scope>NUCLEOTIDE SEQUENCE</scope>
    <source>
        <strain evidence="1">Niue_2</strain>
        <tissue evidence="1">Leaf</tissue>
    </source>
</reference>
<proteinExistence type="predicted"/>
<dbReference type="EMBL" id="NMUH01000079">
    <property type="protein sequence ID" value="MQL70793.1"/>
    <property type="molecule type" value="Genomic_DNA"/>
</dbReference>
<organism evidence="1 2">
    <name type="scientific">Colocasia esculenta</name>
    <name type="common">Wild taro</name>
    <name type="synonym">Arum esculentum</name>
    <dbReference type="NCBI Taxonomy" id="4460"/>
    <lineage>
        <taxon>Eukaryota</taxon>
        <taxon>Viridiplantae</taxon>
        <taxon>Streptophyta</taxon>
        <taxon>Embryophyta</taxon>
        <taxon>Tracheophyta</taxon>
        <taxon>Spermatophyta</taxon>
        <taxon>Magnoliopsida</taxon>
        <taxon>Liliopsida</taxon>
        <taxon>Araceae</taxon>
        <taxon>Aroideae</taxon>
        <taxon>Colocasieae</taxon>
        <taxon>Colocasia</taxon>
    </lineage>
</organism>
<evidence type="ECO:0000313" key="2">
    <source>
        <dbReference type="Proteomes" id="UP000652761"/>
    </source>
</evidence>
<protein>
    <submittedName>
        <fullName evidence="1">Uncharacterized protein</fullName>
    </submittedName>
</protein>
<sequence length="87" mass="9856">MWEDTKYVLANVVFLDEMRVPTLLIVTYSMGSLASIWEVGGTTAWSSAWRGDYHLRGLDLAYLQMKAIASSVLLHNRLEFVPGHNIE</sequence>
<evidence type="ECO:0000313" key="1">
    <source>
        <dbReference type="EMBL" id="MQL70793.1"/>
    </source>
</evidence>
<comment type="caution">
    <text evidence="1">The sequence shown here is derived from an EMBL/GenBank/DDBJ whole genome shotgun (WGS) entry which is preliminary data.</text>
</comment>
<accession>A0A843TMV5</accession>
<name>A0A843TMV5_COLES</name>
<dbReference type="OrthoDB" id="1470350at2759"/>
<keyword evidence="2" id="KW-1185">Reference proteome</keyword>